<dbReference type="AlphaFoldDB" id="A0A0P7ARZ5"/>
<dbReference type="OrthoDB" id="5295747at2759"/>
<sequence length="176" mass="19807">MSNILACSERPSCRTTGTLTLNQTVLKIDPENSFTWYDRQYSNGAPIGDWTWFELNFPKSDVKASVWSINSNPPFPRNWRFATVRTNEGTHIISFEIEASKDKTWTSPLSNITYALSWNLKFSNGDHLQITSLRDDQETYGNRSATDIAYEGGVVAKGSFMGQKTGFGVVEMVTTE</sequence>
<proteinExistence type="predicted"/>
<dbReference type="Pfam" id="PF17186">
    <property type="entry name" value="Lipocalin_9"/>
    <property type="match status" value="1"/>
</dbReference>
<dbReference type="PANTHER" id="PTHR40617">
    <property type="entry name" value="TERPENE CYCLASE ASQC"/>
    <property type="match status" value="1"/>
</dbReference>
<organism evidence="1 2">
    <name type="scientific">Neonectria ditissima</name>
    <dbReference type="NCBI Taxonomy" id="78410"/>
    <lineage>
        <taxon>Eukaryota</taxon>
        <taxon>Fungi</taxon>
        <taxon>Dikarya</taxon>
        <taxon>Ascomycota</taxon>
        <taxon>Pezizomycotina</taxon>
        <taxon>Sordariomycetes</taxon>
        <taxon>Hypocreomycetidae</taxon>
        <taxon>Hypocreales</taxon>
        <taxon>Nectriaceae</taxon>
        <taxon>Neonectria</taxon>
    </lineage>
</organism>
<accession>A0A0P7ARZ5</accession>
<evidence type="ECO:0008006" key="3">
    <source>
        <dbReference type="Google" id="ProtNLM"/>
    </source>
</evidence>
<dbReference type="STRING" id="78410.A0A0P7ARZ5"/>
<comment type="caution">
    <text evidence="1">The sequence shown here is derived from an EMBL/GenBank/DDBJ whole genome shotgun (WGS) entry which is preliminary data.</text>
</comment>
<dbReference type="Gene3D" id="2.40.370.10">
    <property type="entry name" value="AttH-like domain"/>
    <property type="match status" value="1"/>
</dbReference>
<evidence type="ECO:0000313" key="2">
    <source>
        <dbReference type="Proteomes" id="UP000050424"/>
    </source>
</evidence>
<dbReference type="InterPro" id="IPR053112">
    <property type="entry name" value="Fungal_Dehydratase/Hydratase"/>
</dbReference>
<evidence type="ECO:0000313" key="1">
    <source>
        <dbReference type="EMBL" id="KPM35498.1"/>
    </source>
</evidence>
<dbReference type="SUPFAM" id="SSF159245">
    <property type="entry name" value="AttH-like"/>
    <property type="match status" value="1"/>
</dbReference>
<name>A0A0P7ARZ5_9HYPO</name>
<gene>
    <name evidence="1" type="ORF">AK830_g11057</name>
</gene>
<dbReference type="InterPro" id="IPR023374">
    <property type="entry name" value="AttH-like_dom_sf"/>
</dbReference>
<protein>
    <recommendedName>
        <fullName evidence="3">AttH domain-containing protein</fullName>
    </recommendedName>
</protein>
<dbReference type="PANTHER" id="PTHR40617:SF1">
    <property type="entry name" value="ATTH DOMAIN-CONTAINING PROTEIN-RELATED"/>
    <property type="match status" value="1"/>
</dbReference>
<reference evidence="1 2" key="1">
    <citation type="submission" date="2015-09" db="EMBL/GenBank/DDBJ databases">
        <title>Draft genome of a European isolate of the apple canker pathogen Neonectria ditissima.</title>
        <authorList>
            <person name="Gomez-Cortecero A."/>
            <person name="Harrison R.J."/>
            <person name="Armitage A.D."/>
        </authorList>
    </citation>
    <scope>NUCLEOTIDE SEQUENCE [LARGE SCALE GENOMIC DNA]</scope>
    <source>
        <strain evidence="1 2">R09/05</strain>
    </source>
</reference>
<dbReference type="Proteomes" id="UP000050424">
    <property type="component" value="Unassembled WGS sequence"/>
</dbReference>
<dbReference type="EMBL" id="LKCW01000248">
    <property type="protein sequence ID" value="KPM35498.1"/>
    <property type="molecule type" value="Genomic_DNA"/>
</dbReference>
<keyword evidence="2" id="KW-1185">Reference proteome</keyword>